<protein>
    <submittedName>
        <fullName evidence="1">Uncharacterized protein</fullName>
    </submittedName>
</protein>
<reference evidence="1" key="1">
    <citation type="submission" date="2021-04" db="EMBL/GenBank/DDBJ databases">
        <authorList>
            <person name="Chebbi M.A.C M."/>
        </authorList>
    </citation>
    <scope>NUCLEOTIDE SEQUENCE</scope>
</reference>
<keyword evidence="2" id="KW-1185">Reference proteome</keyword>
<evidence type="ECO:0000313" key="1">
    <source>
        <dbReference type="EMBL" id="CAG5107428.1"/>
    </source>
</evidence>
<organism evidence="1 2">
    <name type="scientific">Cotesia congregata</name>
    <name type="common">Parasitoid wasp</name>
    <name type="synonym">Apanteles congregatus</name>
    <dbReference type="NCBI Taxonomy" id="51543"/>
    <lineage>
        <taxon>Eukaryota</taxon>
        <taxon>Metazoa</taxon>
        <taxon>Ecdysozoa</taxon>
        <taxon>Arthropoda</taxon>
        <taxon>Hexapoda</taxon>
        <taxon>Insecta</taxon>
        <taxon>Pterygota</taxon>
        <taxon>Neoptera</taxon>
        <taxon>Endopterygota</taxon>
        <taxon>Hymenoptera</taxon>
        <taxon>Apocrita</taxon>
        <taxon>Ichneumonoidea</taxon>
        <taxon>Braconidae</taxon>
        <taxon>Microgastrinae</taxon>
        <taxon>Cotesia</taxon>
    </lineage>
</organism>
<dbReference type="Proteomes" id="UP000786811">
    <property type="component" value="Unassembled WGS sequence"/>
</dbReference>
<proteinExistence type="predicted"/>
<evidence type="ECO:0000313" key="2">
    <source>
        <dbReference type="Proteomes" id="UP000786811"/>
    </source>
</evidence>
<accession>A0A8J2HQZ8</accession>
<gene>
    <name evidence="1" type="ORF">HICCMSTLAB_LOCUS12744</name>
</gene>
<dbReference type="EMBL" id="CAJNRD030001124">
    <property type="protein sequence ID" value="CAG5107428.1"/>
    <property type="molecule type" value="Genomic_DNA"/>
</dbReference>
<comment type="caution">
    <text evidence="1">The sequence shown here is derived from an EMBL/GenBank/DDBJ whole genome shotgun (WGS) entry which is preliminary data.</text>
</comment>
<dbReference type="OrthoDB" id="7701645at2759"/>
<sequence length="78" mass="9088">MFSQAWSSITSDKSLGFVINKEKSELIPSTICQFLGFRLDSRAMTLELTQKKREHILELIKKFKILDSCVIRDFAYNK</sequence>
<name>A0A8J2HQZ8_COTCN</name>
<dbReference type="AlphaFoldDB" id="A0A8J2HQZ8"/>